<protein>
    <recommendedName>
        <fullName evidence="3">Protein DETOXIFICATION</fullName>
    </recommendedName>
    <alternativeName>
        <fullName evidence="3">Multidrug and toxic compound extrusion protein</fullName>
    </alternativeName>
</protein>
<keyword evidence="6" id="KW-1185">Reference proteome</keyword>
<feature type="transmembrane region" description="Helical" evidence="3">
    <location>
        <begin position="529"/>
        <end position="549"/>
    </location>
</feature>
<keyword evidence="3" id="KW-0472">Membrane</keyword>
<dbReference type="STRING" id="296587.C1E2Y7"/>
<dbReference type="OMA" id="PMGLQFS"/>
<feature type="transmembrane region" description="Helical" evidence="3">
    <location>
        <begin position="335"/>
        <end position="358"/>
    </location>
</feature>
<dbReference type="GO" id="GO:0015297">
    <property type="term" value="F:antiporter activity"/>
    <property type="evidence" value="ECO:0007669"/>
    <property type="project" value="InterPro"/>
</dbReference>
<comment type="caution">
    <text evidence="3">Lacks conserved residue(s) required for the propagation of feature annotation.</text>
</comment>
<dbReference type="GeneID" id="8241931"/>
<feature type="transmembrane region" description="Helical" evidence="3">
    <location>
        <begin position="306"/>
        <end position="329"/>
    </location>
</feature>
<dbReference type="Proteomes" id="UP000002009">
    <property type="component" value="Chromosome 3"/>
</dbReference>
<dbReference type="CDD" id="cd13133">
    <property type="entry name" value="MATE_like_7"/>
    <property type="match status" value="1"/>
</dbReference>
<feature type="transmembrane region" description="Helical" evidence="3">
    <location>
        <begin position="230"/>
        <end position="254"/>
    </location>
</feature>
<dbReference type="PANTHER" id="PTHR43298:SF2">
    <property type="entry name" value="FMN_FAD EXPORTER YEEO-RELATED"/>
    <property type="match status" value="1"/>
</dbReference>
<accession>C1E2Y7</accession>
<dbReference type="NCBIfam" id="TIGR00797">
    <property type="entry name" value="matE"/>
    <property type="match status" value="1"/>
</dbReference>
<comment type="similarity">
    <text evidence="1 3">Belongs to the multi antimicrobial extrusion (MATE) (TC 2.A.66.1) family.</text>
</comment>
<feature type="region of interest" description="Disordered" evidence="4">
    <location>
        <begin position="67"/>
        <end position="129"/>
    </location>
</feature>
<gene>
    <name evidence="5" type="ORF">MICPUN_57412</name>
</gene>
<evidence type="ECO:0000256" key="4">
    <source>
        <dbReference type="SAM" id="MobiDB-lite"/>
    </source>
</evidence>
<feature type="transmembrane region" description="Helical" evidence="3">
    <location>
        <begin position="421"/>
        <end position="443"/>
    </location>
</feature>
<dbReference type="InterPro" id="IPR002528">
    <property type="entry name" value="MATE_fam"/>
</dbReference>
<dbReference type="GO" id="GO:0005886">
    <property type="term" value="C:plasma membrane"/>
    <property type="evidence" value="ECO:0007669"/>
    <property type="project" value="TreeGrafter"/>
</dbReference>
<evidence type="ECO:0000313" key="6">
    <source>
        <dbReference type="Proteomes" id="UP000002009"/>
    </source>
</evidence>
<evidence type="ECO:0000313" key="5">
    <source>
        <dbReference type="EMBL" id="ACO62424.1"/>
    </source>
</evidence>
<dbReference type="InParanoid" id="C1E2Y7"/>
<feature type="transmembrane region" description="Helical" evidence="3">
    <location>
        <begin position="561"/>
        <end position="580"/>
    </location>
</feature>
<dbReference type="InterPro" id="IPR050222">
    <property type="entry name" value="MATE_MdtK"/>
</dbReference>
<feature type="transmembrane region" description="Helical" evidence="3">
    <location>
        <begin position="274"/>
        <end position="294"/>
    </location>
</feature>
<name>C1E2Y7_MICCC</name>
<dbReference type="GO" id="GO:0042910">
    <property type="term" value="F:xenobiotic transmembrane transporter activity"/>
    <property type="evidence" value="ECO:0007669"/>
    <property type="project" value="InterPro"/>
</dbReference>
<dbReference type="EMBL" id="CP001324">
    <property type="protein sequence ID" value="ACO62424.1"/>
    <property type="molecule type" value="Genomic_DNA"/>
</dbReference>
<dbReference type="Pfam" id="PF01554">
    <property type="entry name" value="MatE"/>
    <property type="match status" value="2"/>
</dbReference>
<sequence>MMSGSIAIAAPRIAPSASRLDRNRRQAPLAARPVVICQIYSDSSSRDVTSRALNGRRLRWVSVRTTPVSNAKSRSESVRIGSASIPIGGTSPSDADASGGDPFAGDLAEDVGTPPPREDGSGNSTLEDIAPEPKSKFLRSIGITNGVLGVSQDRVEMVAKQALPVMGGMASQNVLNLADSAMVGRLGTACVAAVGISSTLNFQCQAALQGISSGVQAMSSRRIGEGKSSVAAVPLNAALMLCLLFGIPMATWAYTNAPMLVDRLTADPEVIKHAVPYLQARLAAVPAVGINFAFRGFWNAAQQPQIYMNTLLIMHAVNIGLSLALIFGVPALGVPAMGVVGAGIGTSFSVWVGSALYLRMGFQRAKHMGFGCCFPSANDFKVLLKQAAPTSGTNLLFATGMAAMYWIVGQLGTAETAAVNVLINLMLTLVLPCMGMGLAAGALSGRALGRGDVDDATQWPWDVAKLTAALMFGVGLIAVLIPEVLLKVFLTNEDAIRVATWPLRFTGITVAGDALSLTMQNALLGVGDAARVAMVSIGTQWLLFLPVAYFGVTRFGFDLNWMWGLYVGQRVLQAVIYAAMWRDGKWRRIKLS</sequence>
<dbReference type="KEGG" id="mis:MICPUN_57412"/>
<organism evidence="5 6">
    <name type="scientific">Micromonas commoda (strain RCC299 / NOUM17 / CCMP2709)</name>
    <name type="common">Picoplanktonic green alga</name>
    <dbReference type="NCBI Taxonomy" id="296587"/>
    <lineage>
        <taxon>Eukaryota</taxon>
        <taxon>Viridiplantae</taxon>
        <taxon>Chlorophyta</taxon>
        <taxon>Mamiellophyceae</taxon>
        <taxon>Mamiellales</taxon>
        <taxon>Mamiellaceae</taxon>
        <taxon>Micromonas</taxon>
    </lineage>
</organism>
<keyword evidence="2" id="KW-0813">Transport</keyword>
<dbReference type="AlphaFoldDB" id="C1E2Y7"/>
<proteinExistence type="inferred from homology"/>
<evidence type="ECO:0000256" key="1">
    <source>
        <dbReference type="ARBA" id="ARBA00010199"/>
    </source>
</evidence>
<dbReference type="RefSeq" id="XP_002501166.1">
    <property type="nucleotide sequence ID" value="XM_002501120.1"/>
</dbReference>
<dbReference type="OrthoDB" id="496128at2759"/>
<evidence type="ECO:0000256" key="3">
    <source>
        <dbReference type="RuleBase" id="RU004914"/>
    </source>
</evidence>
<feature type="transmembrane region" description="Helical" evidence="3">
    <location>
        <begin position="463"/>
        <end position="481"/>
    </location>
</feature>
<dbReference type="PANTHER" id="PTHR43298">
    <property type="entry name" value="MULTIDRUG RESISTANCE PROTEIN NORM-RELATED"/>
    <property type="match status" value="1"/>
</dbReference>
<keyword evidence="3" id="KW-1133">Transmembrane helix</keyword>
<reference evidence="5 6" key="1">
    <citation type="journal article" date="2009" name="Science">
        <title>Green evolution and dynamic adaptations revealed by genomes of the marine picoeukaryotes Micromonas.</title>
        <authorList>
            <person name="Worden A.Z."/>
            <person name="Lee J.H."/>
            <person name="Mock T."/>
            <person name="Rouze P."/>
            <person name="Simmons M.P."/>
            <person name="Aerts A.L."/>
            <person name="Allen A.E."/>
            <person name="Cuvelier M.L."/>
            <person name="Derelle E."/>
            <person name="Everett M.V."/>
            <person name="Foulon E."/>
            <person name="Grimwood J."/>
            <person name="Gundlach H."/>
            <person name="Henrissat B."/>
            <person name="Napoli C."/>
            <person name="McDonald S.M."/>
            <person name="Parker M.S."/>
            <person name="Rombauts S."/>
            <person name="Salamov A."/>
            <person name="Von Dassow P."/>
            <person name="Badger J.H."/>
            <person name="Coutinho P.M."/>
            <person name="Demir E."/>
            <person name="Dubchak I."/>
            <person name="Gentemann C."/>
            <person name="Eikrem W."/>
            <person name="Gready J.E."/>
            <person name="John U."/>
            <person name="Lanier W."/>
            <person name="Lindquist E.A."/>
            <person name="Lucas S."/>
            <person name="Mayer K.F."/>
            <person name="Moreau H."/>
            <person name="Not F."/>
            <person name="Otillar R."/>
            <person name="Panaud O."/>
            <person name="Pangilinan J."/>
            <person name="Paulsen I."/>
            <person name="Piegu B."/>
            <person name="Poliakov A."/>
            <person name="Robbens S."/>
            <person name="Schmutz J."/>
            <person name="Toulza E."/>
            <person name="Wyss T."/>
            <person name="Zelensky A."/>
            <person name="Zhou K."/>
            <person name="Armbrust E.V."/>
            <person name="Bhattacharya D."/>
            <person name="Goodenough U.W."/>
            <person name="Van de Peer Y."/>
            <person name="Grigoriev I.V."/>
        </authorList>
    </citation>
    <scope>NUCLEOTIDE SEQUENCE [LARGE SCALE GENOMIC DNA]</scope>
    <source>
        <strain evidence="6">RCC299 / NOUM17</strain>
    </source>
</reference>
<keyword evidence="3" id="KW-0812">Transmembrane</keyword>
<evidence type="ECO:0000256" key="2">
    <source>
        <dbReference type="ARBA" id="ARBA00022448"/>
    </source>
</evidence>